<feature type="transmembrane region" description="Helical" evidence="7">
    <location>
        <begin position="12"/>
        <end position="33"/>
    </location>
</feature>
<dbReference type="SUPFAM" id="SSF54373">
    <property type="entry name" value="FAD-linked reductases, C-terminal domain"/>
    <property type="match status" value="1"/>
</dbReference>
<evidence type="ECO:0000256" key="3">
    <source>
        <dbReference type="ARBA" id="ARBA00012535"/>
    </source>
</evidence>
<dbReference type="EMBL" id="NJBA01000002">
    <property type="protein sequence ID" value="OWP51818.1"/>
    <property type="molecule type" value="Genomic_DNA"/>
</dbReference>
<dbReference type="GO" id="GO:0050361">
    <property type="term" value="F:tryptophan 2-monooxygenase activity"/>
    <property type="evidence" value="ECO:0007669"/>
    <property type="project" value="UniProtKB-EC"/>
</dbReference>
<evidence type="ECO:0000313" key="10">
    <source>
        <dbReference type="Proteomes" id="UP000198145"/>
    </source>
</evidence>
<evidence type="ECO:0000256" key="5">
    <source>
        <dbReference type="ARBA" id="ARBA00023070"/>
    </source>
</evidence>
<dbReference type="Gene3D" id="3.90.660.10">
    <property type="match status" value="1"/>
</dbReference>
<evidence type="ECO:0000313" key="9">
    <source>
        <dbReference type="EMBL" id="OWP51818.1"/>
    </source>
</evidence>
<evidence type="ECO:0000259" key="8">
    <source>
        <dbReference type="Pfam" id="PF01593"/>
    </source>
</evidence>
<evidence type="ECO:0000256" key="4">
    <source>
        <dbReference type="ARBA" id="ARBA00017871"/>
    </source>
</evidence>
<dbReference type="InterPro" id="IPR002937">
    <property type="entry name" value="Amino_oxidase"/>
</dbReference>
<dbReference type="GO" id="GO:0009063">
    <property type="term" value="P:amino acid catabolic process"/>
    <property type="evidence" value="ECO:0007669"/>
    <property type="project" value="TreeGrafter"/>
</dbReference>
<organism evidence="9 10">
    <name type="scientific">Pseudomonas nitroreducens</name>
    <dbReference type="NCBI Taxonomy" id="46680"/>
    <lineage>
        <taxon>Bacteria</taxon>
        <taxon>Pseudomonadati</taxon>
        <taxon>Pseudomonadota</taxon>
        <taxon>Gammaproteobacteria</taxon>
        <taxon>Pseudomonadales</taxon>
        <taxon>Pseudomonadaceae</taxon>
        <taxon>Pseudomonas</taxon>
    </lineage>
</organism>
<evidence type="ECO:0000256" key="1">
    <source>
        <dbReference type="ARBA" id="ARBA00004814"/>
    </source>
</evidence>
<comment type="caution">
    <text evidence="9">The sequence shown here is derived from an EMBL/GenBank/DDBJ whole genome shotgun (WGS) entry which is preliminary data.</text>
</comment>
<feature type="domain" description="Amine oxidase" evidence="8">
    <location>
        <begin position="63"/>
        <end position="518"/>
    </location>
</feature>
<protein>
    <recommendedName>
        <fullName evidence="4">Tryptophan 2-monooxygenase</fullName>
        <ecNumber evidence="3">1.13.12.3</ecNumber>
    </recommendedName>
</protein>
<comment type="catalytic activity">
    <reaction evidence="6">
        <text>L-tryptophan + O2 = indole-3-acetamide + CO2 + H2O</text>
        <dbReference type="Rhea" id="RHEA:16165"/>
        <dbReference type="ChEBI" id="CHEBI:15377"/>
        <dbReference type="ChEBI" id="CHEBI:15379"/>
        <dbReference type="ChEBI" id="CHEBI:16031"/>
        <dbReference type="ChEBI" id="CHEBI:16526"/>
        <dbReference type="ChEBI" id="CHEBI:57912"/>
        <dbReference type="EC" id="1.13.12.3"/>
    </reaction>
</comment>
<dbReference type="GO" id="GO:0001716">
    <property type="term" value="F:L-amino-acid oxidase activity"/>
    <property type="evidence" value="ECO:0007669"/>
    <property type="project" value="TreeGrafter"/>
</dbReference>
<evidence type="ECO:0000256" key="6">
    <source>
        <dbReference type="ARBA" id="ARBA00047321"/>
    </source>
</evidence>
<dbReference type="InterPro" id="IPR036188">
    <property type="entry name" value="FAD/NAD-bd_sf"/>
</dbReference>
<sequence length="528" mass="58583">MSDSPSTLTRRNLLSMIGMAAGGAVLYQAMTSLGYAAVPPYRGPMRLGGDPKGASVLILGAGIAGLVSAYELRKAGYKVQVLEYNAKAGGRSWTLRGGDEFTELSGIKQTCRFDEGLYINPGPWRIPYNHYAMLDYYRELGVGLDPFFQVNYNAYVHSSDAFGGKPQRLRHVQSDYQGGVSELLAKVVGQGKLDAPLTKEDQEKLLESLKDFGALDNNYRYSQSLGTSARRGYDIDPGGGLMPLAQPSQPMQLKDLLNSGMWSAISQGQLYEYQTALFQPTGGMDMLPRAFERELKSVLRFNAKVSRIEQNDKGVTATYTDLKTGRTEHANADWCICTLPLSILSQLEINVSDKMKAAIAAVPYDTGFKAGIQFKRRFWEDDERIYGGITRTNLPINRISYPMAGINQPGKGVLLAAYTFGADSYKFSAMTPDERLKKVVEYGAQIHPQYHEEFDNGISVAWHRVPWTNGCYGLWTDDTRKEHYENLCRIDGRILLAGEHASYIPAWQEGAALSARDAITRLHQRIVG</sequence>
<dbReference type="PROSITE" id="PS51318">
    <property type="entry name" value="TAT"/>
    <property type="match status" value="1"/>
</dbReference>
<keyword evidence="5" id="KW-0073">Auxin biosynthesis</keyword>
<name>A0A246FBX6_PSENT</name>
<reference evidence="9 10" key="1">
    <citation type="submission" date="2017-06" db="EMBL/GenBank/DDBJ databases">
        <title>Draft genome of Pseudomonas nitroreducens DF05.</title>
        <authorList>
            <person name="Iyer R."/>
        </authorList>
    </citation>
    <scope>NUCLEOTIDE SEQUENCE [LARGE SCALE GENOMIC DNA]</scope>
    <source>
        <strain evidence="9 10">DF05</strain>
    </source>
</reference>
<dbReference type="PANTHER" id="PTHR10742:SF342">
    <property type="entry name" value="AMINE OXIDASE"/>
    <property type="match status" value="1"/>
</dbReference>
<dbReference type="PANTHER" id="PTHR10742">
    <property type="entry name" value="FLAVIN MONOAMINE OXIDASE"/>
    <property type="match status" value="1"/>
</dbReference>
<dbReference type="InterPro" id="IPR050281">
    <property type="entry name" value="Flavin_monoamine_oxidase"/>
</dbReference>
<comment type="similarity">
    <text evidence="2">Belongs to the tryptophan 2-monooxygenase family.</text>
</comment>
<keyword evidence="7" id="KW-1133">Transmembrane helix</keyword>
<dbReference type="EC" id="1.13.12.3" evidence="3"/>
<dbReference type="Proteomes" id="UP000198145">
    <property type="component" value="Unassembled WGS sequence"/>
</dbReference>
<dbReference type="SUPFAM" id="SSF51905">
    <property type="entry name" value="FAD/NAD(P)-binding domain"/>
    <property type="match status" value="1"/>
</dbReference>
<dbReference type="AlphaFoldDB" id="A0A246FBX6"/>
<dbReference type="Pfam" id="PF01593">
    <property type="entry name" value="Amino_oxidase"/>
    <property type="match status" value="1"/>
</dbReference>
<dbReference type="Gene3D" id="3.50.50.60">
    <property type="entry name" value="FAD/NAD(P)-binding domain"/>
    <property type="match status" value="1"/>
</dbReference>
<dbReference type="InterPro" id="IPR006311">
    <property type="entry name" value="TAT_signal"/>
</dbReference>
<evidence type="ECO:0000256" key="7">
    <source>
        <dbReference type="SAM" id="Phobius"/>
    </source>
</evidence>
<dbReference type="Gene3D" id="1.20.1440.240">
    <property type="match status" value="1"/>
</dbReference>
<evidence type="ECO:0000256" key="2">
    <source>
        <dbReference type="ARBA" id="ARBA00005833"/>
    </source>
</evidence>
<gene>
    <name evidence="9" type="ORF">CEG18_06000</name>
</gene>
<keyword evidence="7" id="KW-0812">Transmembrane</keyword>
<proteinExistence type="inferred from homology"/>
<accession>A0A246FBX6</accession>
<dbReference type="GO" id="GO:0009851">
    <property type="term" value="P:auxin biosynthetic process"/>
    <property type="evidence" value="ECO:0007669"/>
    <property type="project" value="UniProtKB-KW"/>
</dbReference>
<comment type="pathway">
    <text evidence="1">Plant hormone metabolism; auxin biosynthesis.</text>
</comment>
<keyword evidence="7" id="KW-0472">Membrane</keyword>
<dbReference type="RefSeq" id="WP_088416704.1">
    <property type="nucleotide sequence ID" value="NZ_NJBA01000002.1"/>
</dbReference>